<gene>
    <name evidence="2" type="ORF">EAH77_16395</name>
</gene>
<dbReference type="RefSeq" id="WP_140473876.1">
    <property type="nucleotide sequence ID" value="NZ_RCZD01000008.1"/>
</dbReference>
<comment type="caution">
    <text evidence="2">The sequence shown here is derived from an EMBL/GenBank/DDBJ whole genome shotgun (WGS) entry which is preliminary data.</text>
</comment>
<proteinExistence type="predicted"/>
<reference evidence="2 3" key="1">
    <citation type="journal article" date="2019" name="Environ. Microbiol.">
        <title>Species interactions and distinct microbial communities in high Arctic permafrost affected cryosols are associated with the CH4 and CO2 gas fluxes.</title>
        <authorList>
            <person name="Altshuler I."/>
            <person name="Hamel J."/>
            <person name="Turney S."/>
            <person name="Magnuson E."/>
            <person name="Levesque R."/>
            <person name="Greer C."/>
            <person name="Whyte L.G."/>
        </authorList>
    </citation>
    <scope>NUCLEOTIDE SEQUENCE [LARGE SCALE GENOMIC DNA]</scope>
    <source>
        <strain evidence="2 3">E4</strain>
    </source>
</reference>
<dbReference type="Proteomes" id="UP000317663">
    <property type="component" value="Unassembled WGS sequence"/>
</dbReference>
<protein>
    <submittedName>
        <fullName evidence="2">Uncharacterized protein</fullName>
    </submittedName>
</protein>
<evidence type="ECO:0000313" key="2">
    <source>
        <dbReference type="EMBL" id="TPG60148.1"/>
    </source>
</evidence>
<organism evidence="2 3">
    <name type="scientific">Ewingella americana</name>
    <dbReference type="NCBI Taxonomy" id="41202"/>
    <lineage>
        <taxon>Bacteria</taxon>
        <taxon>Pseudomonadati</taxon>
        <taxon>Pseudomonadota</taxon>
        <taxon>Gammaproteobacteria</taxon>
        <taxon>Enterobacterales</taxon>
        <taxon>Yersiniaceae</taxon>
        <taxon>Ewingella</taxon>
    </lineage>
</organism>
<keyword evidence="3" id="KW-1185">Reference proteome</keyword>
<evidence type="ECO:0000256" key="1">
    <source>
        <dbReference type="SAM" id="MobiDB-lite"/>
    </source>
</evidence>
<evidence type="ECO:0000313" key="3">
    <source>
        <dbReference type="Proteomes" id="UP000317663"/>
    </source>
</evidence>
<name>A0A502GF33_9GAMM</name>
<sequence length="181" mass="20733">MSKQEEGSPAFGNYPHLNTPPKKGERIDLPKELWGAADENGLVSEERRTIVYLGNPLDDLDPIVRKRLHNEAHGTFEDDQEFLEFSKVGEIYFGYNYHETGMSPNPIDSPQLVHHCDALMYAKTYTRLANLGVFADTKEGHALEFTFRIARYMSHGVFYSRYVTNKDGELQFITVKEESIL</sequence>
<accession>A0A502GF33</accession>
<dbReference type="AlphaFoldDB" id="A0A502GF33"/>
<dbReference type="EMBL" id="RCZD01000008">
    <property type="protein sequence ID" value="TPG60148.1"/>
    <property type="molecule type" value="Genomic_DNA"/>
</dbReference>
<feature type="region of interest" description="Disordered" evidence="1">
    <location>
        <begin position="1"/>
        <end position="26"/>
    </location>
</feature>